<accession>A0A8H5ARX8</accession>
<feature type="compositionally biased region" description="Polar residues" evidence="1">
    <location>
        <begin position="170"/>
        <end position="199"/>
    </location>
</feature>
<sequence>MSSLALVHHTSYHYHACSVTNERRIGVSHSSQKRGAVLNQGIYYRSMDYFLVTSEITASIYANSMLVLLNGRIRFSPADDEDDPDASLARGGVLAPFDVQRPTAVPWSATKEPSEGERNNNIATRNGRPEWQDARTRGAAGEPVYNYGLQNSHLGPEPQMPVDNRGGEVMTQTSNSVSLPEDQSSGSMSSNTPPTYTSM</sequence>
<evidence type="ECO:0000313" key="3">
    <source>
        <dbReference type="Proteomes" id="UP000567179"/>
    </source>
</evidence>
<name>A0A8H5ARX8_9AGAR</name>
<organism evidence="2 3">
    <name type="scientific">Psilocybe cf. subviscida</name>
    <dbReference type="NCBI Taxonomy" id="2480587"/>
    <lineage>
        <taxon>Eukaryota</taxon>
        <taxon>Fungi</taxon>
        <taxon>Dikarya</taxon>
        <taxon>Basidiomycota</taxon>
        <taxon>Agaricomycotina</taxon>
        <taxon>Agaricomycetes</taxon>
        <taxon>Agaricomycetidae</taxon>
        <taxon>Agaricales</taxon>
        <taxon>Agaricineae</taxon>
        <taxon>Strophariaceae</taxon>
        <taxon>Psilocybe</taxon>
    </lineage>
</organism>
<keyword evidence="3" id="KW-1185">Reference proteome</keyword>
<reference evidence="2 3" key="1">
    <citation type="journal article" date="2020" name="ISME J.">
        <title>Uncovering the hidden diversity of litter-decomposition mechanisms in mushroom-forming fungi.</title>
        <authorList>
            <person name="Floudas D."/>
            <person name="Bentzer J."/>
            <person name="Ahren D."/>
            <person name="Johansson T."/>
            <person name="Persson P."/>
            <person name="Tunlid A."/>
        </authorList>
    </citation>
    <scope>NUCLEOTIDE SEQUENCE [LARGE SCALE GENOMIC DNA]</scope>
    <source>
        <strain evidence="2 3">CBS 101986</strain>
    </source>
</reference>
<dbReference type="Proteomes" id="UP000567179">
    <property type="component" value="Unassembled WGS sequence"/>
</dbReference>
<gene>
    <name evidence="2" type="ORF">D9619_012848</name>
</gene>
<dbReference type="EMBL" id="JAACJJ010000060">
    <property type="protein sequence ID" value="KAF5309142.1"/>
    <property type="molecule type" value="Genomic_DNA"/>
</dbReference>
<feature type="region of interest" description="Disordered" evidence="1">
    <location>
        <begin position="147"/>
        <end position="199"/>
    </location>
</feature>
<feature type="region of interest" description="Disordered" evidence="1">
    <location>
        <begin position="108"/>
        <end position="135"/>
    </location>
</feature>
<protein>
    <submittedName>
        <fullName evidence="2">Uncharacterized protein</fullName>
    </submittedName>
</protein>
<dbReference type="AlphaFoldDB" id="A0A8H5ARX8"/>
<comment type="caution">
    <text evidence="2">The sequence shown here is derived from an EMBL/GenBank/DDBJ whole genome shotgun (WGS) entry which is preliminary data.</text>
</comment>
<evidence type="ECO:0000256" key="1">
    <source>
        <dbReference type="SAM" id="MobiDB-lite"/>
    </source>
</evidence>
<evidence type="ECO:0000313" key="2">
    <source>
        <dbReference type="EMBL" id="KAF5309142.1"/>
    </source>
</evidence>
<proteinExistence type="predicted"/>